<dbReference type="GO" id="GO:0004029">
    <property type="term" value="F:aldehyde dehydrogenase (NAD+) activity"/>
    <property type="evidence" value="ECO:0007669"/>
    <property type="project" value="TreeGrafter"/>
</dbReference>
<dbReference type="InterPro" id="IPR015590">
    <property type="entry name" value="Aldehyde_DH_dom"/>
</dbReference>
<evidence type="ECO:0000256" key="4">
    <source>
        <dbReference type="PROSITE-ProRule" id="PRU10007"/>
    </source>
</evidence>
<dbReference type="PROSITE" id="PS00687">
    <property type="entry name" value="ALDEHYDE_DEHYDR_GLU"/>
    <property type="match status" value="1"/>
</dbReference>
<evidence type="ECO:0000313" key="7">
    <source>
        <dbReference type="EMBL" id="ODV86292.1"/>
    </source>
</evidence>
<protein>
    <recommendedName>
        <fullName evidence="6">Aldehyde dehydrogenase domain-containing protein</fullName>
    </recommendedName>
</protein>
<dbReference type="Proteomes" id="UP000094801">
    <property type="component" value="Unassembled WGS sequence"/>
</dbReference>
<feature type="domain" description="Aldehyde dehydrogenase" evidence="6">
    <location>
        <begin position="30"/>
        <end position="494"/>
    </location>
</feature>
<evidence type="ECO:0000313" key="8">
    <source>
        <dbReference type="Proteomes" id="UP000094801"/>
    </source>
</evidence>
<dbReference type="Gene3D" id="3.40.605.10">
    <property type="entry name" value="Aldehyde Dehydrogenase, Chain A, domain 1"/>
    <property type="match status" value="1"/>
</dbReference>
<dbReference type="PANTHER" id="PTHR43720">
    <property type="entry name" value="2-AMINOMUCONIC SEMIALDEHYDE DEHYDROGENASE"/>
    <property type="match status" value="1"/>
</dbReference>
<evidence type="ECO:0000256" key="5">
    <source>
        <dbReference type="RuleBase" id="RU003345"/>
    </source>
</evidence>
<dbReference type="Pfam" id="PF00171">
    <property type="entry name" value="Aldedh"/>
    <property type="match status" value="1"/>
</dbReference>
<dbReference type="Gene3D" id="3.40.309.10">
    <property type="entry name" value="Aldehyde Dehydrogenase, Chain A, domain 2"/>
    <property type="match status" value="1"/>
</dbReference>
<dbReference type="AlphaFoldDB" id="A0A1E4T3J1"/>
<keyword evidence="3" id="KW-0520">NAD</keyword>
<dbReference type="PROSITE" id="PS00070">
    <property type="entry name" value="ALDEHYDE_DEHYDR_CYS"/>
    <property type="match status" value="1"/>
</dbReference>
<dbReference type="STRING" id="983967.A0A1E4T3J1"/>
<dbReference type="InterPro" id="IPR029510">
    <property type="entry name" value="Ald_DH_CS_GLU"/>
</dbReference>
<dbReference type="OrthoDB" id="310895at2759"/>
<name>A0A1E4T3J1_9ASCO</name>
<reference evidence="8" key="1">
    <citation type="submission" date="2016-04" db="EMBL/GenBank/DDBJ databases">
        <title>Comparative genomics of biotechnologically important yeasts.</title>
        <authorList>
            <consortium name="DOE Joint Genome Institute"/>
            <person name="Riley R."/>
            <person name="Haridas S."/>
            <person name="Wolfe K.H."/>
            <person name="Lopes M.R."/>
            <person name="Hittinger C.T."/>
            <person name="Goker M."/>
            <person name="Salamov A."/>
            <person name="Wisecaver J."/>
            <person name="Long T.M."/>
            <person name="Aerts A.L."/>
            <person name="Barry K."/>
            <person name="Choi C."/>
            <person name="Clum A."/>
            <person name="Coughlan A.Y."/>
            <person name="Deshpande S."/>
            <person name="Douglass A.P."/>
            <person name="Hanson S.J."/>
            <person name="Klenk H.-P."/>
            <person name="Labutti K."/>
            <person name="Lapidus A."/>
            <person name="Lindquist E."/>
            <person name="Lipzen A."/>
            <person name="Meier-Kolthoff J.P."/>
            <person name="Ohm R.A."/>
            <person name="Otillar R.P."/>
            <person name="Pangilinan J."/>
            <person name="Peng Y."/>
            <person name="Rokas A."/>
            <person name="Rosa C.A."/>
            <person name="Scheuner C."/>
            <person name="Sibirny A.A."/>
            <person name="Slot J.C."/>
            <person name="Stielow J.B."/>
            <person name="Sun H."/>
            <person name="Kurtzman C.P."/>
            <person name="Blackwell M."/>
            <person name="Grigoriev I.V."/>
            <person name="Jeffries T.W."/>
        </authorList>
    </citation>
    <scope>NUCLEOTIDE SEQUENCE [LARGE SCALE GENOMIC DNA]</scope>
    <source>
        <strain evidence="8">NRRL YB-2248</strain>
    </source>
</reference>
<dbReference type="InterPro" id="IPR016162">
    <property type="entry name" value="Ald_DH_N"/>
</dbReference>
<evidence type="ECO:0000256" key="1">
    <source>
        <dbReference type="ARBA" id="ARBA00009986"/>
    </source>
</evidence>
<proteinExistence type="inferred from homology"/>
<dbReference type="InterPro" id="IPR016163">
    <property type="entry name" value="Ald_DH_C"/>
</dbReference>
<gene>
    <name evidence="7" type="ORF">CANARDRAFT_196675</name>
</gene>
<dbReference type="PANTHER" id="PTHR43720:SF2">
    <property type="entry name" value="2-AMINOMUCONIC SEMIALDEHYDE DEHYDROGENASE"/>
    <property type="match status" value="1"/>
</dbReference>
<dbReference type="EMBL" id="KV453850">
    <property type="protein sequence ID" value="ODV86292.1"/>
    <property type="molecule type" value="Genomic_DNA"/>
</dbReference>
<evidence type="ECO:0000256" key="3">
    <source>
        <dbReference type="ARBA" id="ARBA00023027"/>
    </source>
</evidence>
<dbReference type="InterPro" id="IPR016161">
    <property type="entry name" value="Ald_DH/histidinol_DH"/>
</dbReference>
<keyword evidence="8" id="KW-1185">Reference proteome</keyword>
<dbReference type="FunFam" id="3.40.605.10:FF:000007">
    <property type="entry name" value="NAD/NADP-dependent betaine aldehyde dehydrogenase"/>
    <property type="match status" value="1"/>
</dbReference>
<comment type="similarity">
    <text evidence="1 5">Belongs to the aldehyde dehydrogenase family.</text>
</comment>
<evidence type="ECO:0000259" key="6">
    <source>
        <dbReference type="Pfam" id="PF00171"/>
    </source>
</evidence>
<sequence length="502" mass="54138">MSLPLEVPITLPNGKTYQQPTGLFINNEFVASSDKETISVTDPGTGDEICSVYVASTEDVDTAVKVAREAYETKWKPLSSKQRSTILSKISDLIVEHSDQVADLEAIESGKPKSTNAIYDVLHAADVFKYYSGLAISAGNGKTIDSEPTKFTYTIQEPFGVCAAIIAWNFPVSTLAWKLAPCLAAGNSIIVKTAENTPLSALYLCKLFKEAGVPAGVVNVTCGLGRICGSALASHHGVDKVSFTGSTGVGKTIQRLAAENLKACTLECGGKSPLVIYDDCDLDQAVKYAAFGIFFNKGEICTASSRIYVQDNIYDEFLVKYKQHVEENYKQGGQFTEGVTVGPQVSEIQRGKILEYIQSGIEEGARLVTGGKAPEGLPAAGHYLLPTILADCNQKMKVVQEEIFGPVVTVSKFSTDEESIEFANDCVFGLAAYLFTNNIERSQKFITSVQAGQVFVNATFATDYRMPFGGYKMSGIGRELGEAGMAAFMQTKSVHINYGSKL</sequence>
<dbReference type="FunFam" id="3.40.309.10:FF:000012">
    <property type="entry name" value="Betaine aldehyde dehydrogenase"/>
    <property type="match status" value="1"/>
</dbReference>
<feature type="active site" evidence="4">
    <location>
        <position position="267"/>
    </location>
</feature>
<evidence type="ECO:0000256" key="2">
    <source>
        <dbReference type="ARBA" id="ARBA00023002"/>
    </source>
</evidence>
<dbReference type="InterPro" id="IPR016160">
    <property type="entry name" value="Ald_DH_CS_CYS"/>
</dbReference>
<keyword evidence="2 5" id="KW-0560">Oxidoreductase</keyword>
<dbReference type="GO" id="GO:0006598">
    <property type="term" value="P:polyamine catabolic process"/>
    <property type="evidence" value="ECO:0007669"/>
    <property type="project" value="TreeGrafter"/>
</dbReference>
<dbReference type="SUPFAM" id="SSF53720">
    <property type="entry name" value="ALDH-like"/>
    <property type="match status" value="1"/>
</dbReference>
<accession>A0A1E4T3J1</accession>
<organism evidence="7 8">
    <name type="scientific">[Candida] arabinofermentans NRRL YB-2248</name>
    <dbReference type="NCBI Taxonomy" id="983967"/>
    <lineage>
        <taxon>Eukaryota</taxon>
        <taxon>Fungi</taxon>
        <taxon>Dikarya</taxon>
        <taxon>Ascomycota</taxon>
        <taxon>Saccharomycotina</taxon>
        <taxon>Pichiomycetes</taxon>
        <taxon>Pichiales</taxon>
        <taxon>Pichiaceae</taxon>
        <taxon>Ogataea</taxon>
        <taxon>Ogataea/Candida clade</taxon>
    </lineage>
</organism>